<evidence type="ECO:0000256" key="1">
    <source>
        <dbReference type="SAM" id="Phobius"/>
    </source>
</evidence>
<keyword evidence="1" id="KW-0472">Membrane</keyword>
<organism evidence="2 3">
    <name type="scientific">Octopus vulgaris</name>
    <name type="common">Common octopus</name>
    <dbReference type="NCBI Taxonomy" id="6645"/>
    <lineage>
        <taxon>Eukaryota</taxon>
        <taxon>Metazoa</taxon>
        <taxon>Spiralia</taxon>
        <taxon>Lophotrochozoa</taxon>
        <taxon>Mollusca</taxon>
        <taxon>Cephalopoda</taxon>
        <taxon>Coleoidea</taxon>
        <taxon>Octopodiformes</taxon>
        <taxon>Octopoda</taxon>
        <taxon>Incirrata</taxon>
        <taxon>Octopodidae</taxon>
        <taxon>Octopus</taxon>
    </lineage>
</organism>
<keyword evidence="3" id="KW-1185">Reference proteome</keyword>
<proteinExistence type="predicted"/>
<protein>
    <submittedName>
        <fullName evidence="2">Uncharacterized protein</fullName>
    </submittedName>
</protein>
<gene>
    <name evidence="2" type="ORF">OCTVUL_1B026517</name>
</gene>
<keyword evidence="1" id="KW-0812">Transmembrane</keyword>
<keyword evidence="1" id="KW-1133">Transmembrane helix</keyword>
<reference evidence="2" key="1">
    <citation type="submission" date="2023-08" db="EMBL/GenBank/DDBJ databases">
        <authorList>
            <person name="Alioto T."/>
            <person name="Alioto T."/>
            <person name="Gomez Garrido J."/>
        </authorList>
    </citation>
    <scope>NUCLEOTIDE SEQUENCE</scope>
</reference>
<evidence type="ECO:0000313" key="3">
    <source>
        <dbReference type="Proteomes" id="UP001162480"/>
    </source>
</evidence>
<accession>A0AA36AJY5</accession>
<sequence length="97" mass="10507">MNAEKRKVVKGPEYLLECQGDDKKLKNIRKVFCFPLPVLIKLTTYLNHLELGSGMSCIGVTIIAMVETGVAVVFVGFSVVSVDAAIRFVGDGAVVTF</sequence>
<name>A0AA36AJY5_OCTVU</name>
<feature type="transmembrane region" description="Helical" evidence="1">
    <location>
        <begin position="31"/>
        <end position="47"/>
    </location>
</feature>
<evidence type="ECO:0000313" key="2">
    <source>
        <dbReference type="EMBL" id="CAI9717513.1"/>
    </source>
</evidence>
<dbReference type="Proteomes" id="UP001162480">
    <property type="component" value="Chromosome 2"/>
</dbReference>
<dbReference type="EMBL" id="OX597815">
    <property type="protein sequence ID" value="CAI9717513.1"/>
    <property type="molecule type" value="Genomic_DNA"/>
</dbReference>
<feature type="transmembrane region" description="Helical" evidence="1">
    <location>
        <begin position="53"/>
        <end position="77"/>
    </location>
</feature>
<dbReference type="AlphaFoldDB" id="A0AA36AJY5"/>